<proteinExistence type="predicted"/>
<protein>
    <submittedName>
        <fullName evidence="1">Uncharacterized protein</fullName>
    </submittedName>
</protein>
<sequence>MKDQYVPISKIKFWNKFPIQFLQYFHMNQHISFPSKMLFLKNNIMIYMNI</sequence>
<gene>
    <name evidence="1" type="ORF">OCBIM_22000752mg</name>
</gene>
<evidence type="ECO:0000313" key="1">
    <source>
        <dbReference type="EMBL" id="KOF94736.1"/>
    </source>
</evidence>
<organism evidence="1">
    <name type="scientific">Octopus bimaculoides</name>
    <name type="common">California two-spotted octopus</name>
    <dbReference type="NCBI Taxonomy" id="37653"/>
    <lineage>
        <taxon>Eukaryota</taxon>
        <taxon>Metazoa</taxon>
        <taxon>Spiralia</taxon>
        <taxon>Lophotrochozoa</taxon>
        <taxon>Mollusca</taxon>
        <taxon>Cephalopoda</taxon>
        <taxon>Coleoidea</taxon>
        <taxon>Octopodiformes</taxon>
        <taxon>Octopoda</taxon>
        <taxon>Incirrata</taxon>
        <taxon>Octopodidae</taxon>
        <taxon>Octopus</taxon>
    </lineage>
</organism>
<dbReference type="AlphaFoldDB" id="A0A0L8HZZ3"/>
<dbReference type="EMBL" id="KQ416878">
    <property type="protein sequence ID" value="KOF94736.1"/>
    <property type="molecule type" value="Genomic_DNA"/>
</dbReference>
<accession>A0A0L8HZZ3</accession>
<name>A0A0L8HZZ3_OCTBM</name>
<reference evidence="1" key="1">
    <citation type="submission" date="2015-07" db="EMBL/GenBank/DDBJ databases">
        <title>MeaNS - Measles Nucleotide Surveillance Program.</title>
        <authorList>
            <person name="Tran T."/>
            <person name="Druce J."/>
        </authorList>
    </citation>
    <scope>NUCLEOTIDE SEQUENCE</scope>
    <source>
        <strain evidence="1">UCB-OBI-ISO-001</strain>
        <tissue evidence="1">Gonad</tissue>
    </source>
</reference>